<accession>A0A2U1PCZ5</accession>
<feature type="region of interest" description="Disordered" evidence="1">
    <location>
        <begin position="1"/>
        <end position="30"/>
    </location>
</feature>
<dbReference type="PROSITE" id="PS50181">
    <property type="entry name" value="FBOX"/>
    <property type="match status" value="1"/>
</dbReference>
<comment type="caution">
    <text evidence="3">The sequence shown here is derived from an EMBL/GenBank/DDBJ whole genome shotgun (WGS) entry which is preliminary data.</text>
</comment>
<dbReference type="PANTHER" id="PTHR32212">
    <property type="entry name" value="CYCLIN-LIKE F-BOX"/>
    <property type="match status" value="1"/>
</dbReference>
<dbReference type="STRING" id="35608.A0A2U1PCZ5"/>
<feature type="compositionally biased region" description="Polar residues" evidence="1">
    <location>
        <begin position="1"/>
        <end position="20"/>
    </location>
</feature>
<reference evidence="3 4" key="1">
    <citation type="journal article" date="2018" name="Mol. Plant">
        <title>The genome of Artemisia annua provides insight into the evolution of Asteraceae family and artemisinin biosynthesis.</title>
        <authorList>
            <person name="Shen Q."/>
            <person name="Zhang L."/>
            <person name="Liao Z."/>
            <person name="Wang S."/>
            <person name="Yan T."/>
            <person name="Shi P."/>
            <person name="Liu M."/>
            <person name="Fu X."/>
            <person name="Pan Q."/>
            <person name="Wang Y."/>
            <person name="Lv Z."/>
            <person name="Lu X."/>
            <person name="Zhang F."/>
            <person name="Jiang W."/>
            <person name="Ma Y."/>
            <person name="Chen M."/>
            <person name="Hao X."/>
            <person name="Li L."/>
            <person name="Tang Y."/>
            <person name="Lv G."/>
            <person name="Zhou Y."/>
            <person name="Sun X."/>
            <person name="Brodelius P.E."/>
            <person name="Rose J.K.C."/>
            <person name="Tang K."/>
        </authorList>
    </citation>
    <scope>NUCLEOTIDE SEQUENCE [LARGE SCALE GENOMIC DNA]</scope>
    <source>
        <strain evidence="4">cv. Huhao1</strain>
        <tissue evidence="3">Leaf</tissue>
    </source>
</reference>
<name>A0A2U1PCZ5_ARTAN</name>
<evidence type="ECO:0000256" key="1">
    <source>
        <dbReference type="SAM" id="MobiDB-lite"/>
    </source>
</evidence>
<dbReference type="EMBL" id="PKPP01001327">
    <property type="protein sequence ID" value="PWA83607.1"/>
    <property type="molecule type" value="Genomic_DNA"/>
</dbReference>
<evidence type="ECO:0000313" key="3">
    <source>
        <dbReference type="EMBL" id="PWA83607.1"/>
    </source>
</evidence>
<keyword evidence="4" id="KW-1185">Reference proteome</keyword>
<dbReference type="Pfam" id="PF00646">
    <property type="entry name" value="F-box"/>
    <property type="match status" value="1"/>
</dbReference>
<gene>
    <name evidence="3" type="ORF">CTI12_AA166890</name>
</gene>
<dbReference type="PANTHER" id="PTHR32212:SF260">
    <property type="entry name" value="LEUCINE-RICH REPEAT DOMAIN SUPERFAMILY, F-BOX-LIKE DOMAIN SUPERFAMILY"/>
    <property type="match status" value="1"/>
</dbReference>
<evidence type="ECO:0000313" key="4">
    <source>
        <dbReference type="Proteomes" id="UP000245207"/>
    </source>
</evidence>
<evidence type="ECO:0000259" key="2">
    <source>
        <dbReference type="PROSITE" id="PS50181"/>
    </source>
</evidence>
<dbReference type="Gene3D" id="3.80.10.10">
    <property type="entry name" value="Ribonuclease Inhibitor"/>
    <property type="match status" value="1"/>
</dbReference>
<dbReference type="AlphaFoldDB" id="A0A2U1PCZ5"/>
<dbReference type="SUPFAM" id="SSF52058">
    <property type="entry name" value="L domain-like"/>
    <property type="match status" value="1"/>
</dbReference>
<sequence length="363" mass="41421">MEPKSTPKNASGSARSLVQKQHNHGDQKDPINFFVNKKIRHTYDTETNTKLEDRLTSLPESLQLHILSTLDAQYVVRTSVLSKSLVSLWKSVPILTLSSYSFKRLTNFDSFVKKVVCQSVNVDTLIFKRGGKSSKKILKKVISYVCSSNVKHLDVRIKRVRGGIWPIFFHRYPDSLKSLKLHSQDDVLCSNLGPGARSFKNLTELYLHKATIHDIDPFSGFRVLNKLTLSRCQVDATSTLNIHSKHLSELSILGAGYGKCVRCVDNEEKMLDNPMMFFMKVYNVKSLKVFPVIVYILGSFPVDLVNRCTHFQDLKSLMLDFGDFHIHHVRGRDGYLTYEQWEDALSNVKDYLLRKSPAAVFMS</sequence>
<feature type="domain" description="F-box" evidence="2">
    <location>
        <begin position="52"/>
        <end position="105"/>
    </location>
</feature>
<dbReference type="OrthoDB" id="1848700at2759"/>
<dbReference type="InterPro" id="IPR001810">
    <property type="entry name" value="F-box_dom"/>
</dbReference>
<dbReference type="InterPro" id="IPR032675">
    <property type="entry name" value="LRR_dom_sf"/>
</dbReference>
<organism evidence="3 4">
    <name type="scientific">Artemisia annua</name>
    <name type="common">Sweet wormwood</name>
    <dbReference type="NCBI Taxonomy" id="35608"/>
    <lineage>
        <taxon>Eukaryota</taxon>
        <taxon>Viridiplantae</taxon>
        <taxon>Streptophyta</taxon>
        <taxon>Embryophyta</taxon>
        <taxon>Tracheophyta</taxon>
        <taxon>Spermatophyta</taxon>
        <taxon>Magnoliopsida</taxon>
        <taxon>eudicotyledons</taxon>
        <taxon>Gunneridae</taxon>
        <taxon>Pentapetalae</taxon>
        <taxon>asterids</taxon>
        <taxon>campanulids</taxon>
        <taxon>Asterales</taxon>
        <taxon>Asteraceae</taxon>
        <taxon>Asteroideae</taxon>
        <taxon>Anthemideae</taxon>
        <taxon>Artemisiinae</taxon>
        <taxon>Artemisia</taxon>
    </lineage>
</organism>
<dbReference type="Proteomes" id="UP000245207">
    <property type="component" value="Unassembled WGS sequence"/>
</dbReference>
<proteinExistence type="predicted"/>
<protein>
    <submittedName>
        <fullName evidence="3">F-box domain, Leucine-rich repeat domain, L domain-like protein</fullName>
    </submittedName>
</protein>